<name>A0ABP9M3V8_9FLAO</name>
<proteinExistence type="predicted"/>
<protein>
    <submittedName>
        <fullName evidence="1">Uncharacterized protein</fullName>
    </submittedName>
</protein>
<gene>
    <name evidence="1" type="ORF">GCM10023210_17050</name>
</gene>
<dbReference type="EMBL" id="BAABHX010000002">
    <property type="protein sequence ID" value="GAA5090641.1"/>
    <property type="molecule type" value="Genomic_DNA"/>
</dbReference>
<evidence type="ECO:0000313" key="1">
    <source>
        <dbReference type="EMBL" id="GAA5090641.1"/>
    </source>
</evidence>
<dbReference type="Proteomes" id="UP001500353">
    <property type="component" value="Unassembled WGS sequence"/>
</dbReference>
<reference evidence="2" key="1">
    <citation type="journal article" date="2019" name="Int. J. Syst. Evol. Microbiol.">
        <title>The Global Catalogue of Microorganisms (GCM) 10K type strain sequencing project: providing services to taxonomists for standard genome sequencing and annotation.</title>
        <authorList>
            <consortium name="The Broad Institute Genomics Platform"/>
            <consortium name="The Broad Institute Genome Sequencing Center for Infectious Disease"/>
            <person name="Wu L."/>
            <person name="Ma J."/>
        </authorList>
    </citation>
    <scope>NUCLEOTIDE SEQUENCE [LARGE SCALE GENOMIC DNA]</scope>
    <source>
        <strain evidence="2">JCM 18019</strain>
    </source>
</reference>
<comment type="caution">
    <text evidence="1">The sequence shown here is derived from an EMBL/GenBank/DDBJ whole genome shotgun (WGS) entry which is preliminary data.</text>
</comment>
<keyword evidence="2" id="KW-1185">Reference proteome</keyword>
<organism evidence="1 2">
    <name type="scientific">Chryseobacterium ginsengisoli</name>
    <dbReference type="NCBI Taxonomy" id="363853"/>
    <lineage>
        <taxon>Bacteria</taxon>
        <taxon>Pseudomonadati</taxon>
        <taxon>Bacteroidota</taxon>
        <taxon>Flavobacteriia</taxon>
        <taxon>Flavobacteriales</taxon>
        <taxon>Weeksellaceae</taxon>
        <taxon>Chryseobacterium group</taxon>
        <taxon>Chryseobacterium</taxon>
    </lineage>
</organism>
<accession>A0ABP9M3V8</accession>
<evidence type="ECO:0000313" key="2">
    <source>
        <dbReference type="Proteomes" id="UP001500353"/>
    </source>
</evidence>
<sequence>MISDKEYNLQDFEMISLEPYVYRLFKNEDILLMEVTCGSHGLWQVWIKLNEEETLLYKNEGELGLKKTAKLFSQNCYNPIYHRRYIKVNE</sequence>
<dbReference type="RefSeq" id="WP_345202396.1">
    <property type="nucleotide sequence ID" value="NZ_BAABHX010000002.1"/>
</dbReference>